<protein>
    <submittedName>
        <fullName evidence="1">Uncharacterized protein</fullName>
    </submittedName>
</protein>
<keyword evidence="2" id="KW-1185">Reference proteome</keyword>
<accession>E3M124</accession>
<dbReference type="AlphaFoldDB" id="E3M124"/>
<sequence>MSTLPWIMTAEQFVQYTEKLLEENESAKKADSAPSSQSNAASFGAVNPLIFNFPSSVGLPQSSTTSLPGVPVNSPIPASLPIVPLNLPVAAALPSLPTPPINYAFLLEAMEYCNTRPVYLDQKISKFRFRIIVNDVSISEDFGCLFNQLKPEIPQHVSKPRNPPSLFVDWYVTAGKGDCHDAVHKWRKGKRDQHGILHAEWTLRYKMLQVEQDDQVKLGYIIVSK</sequence>
<gene>
    <name evidence="1" type="ORF">CRE_06492</name>
</gene>
<dbReference type="EMBL" id="DS268421">
    <property type="protein sequence ID" value="EFO88811.1"/>
    <property type="molecule type" value="Genomic_DNA"/>
</dbReference>
<evidence type="ECO:0000313" key="1">
    <source>
        <dbReference type="EMBL" id="EFO88811.1"/>
    </source>
</evidence>
<proteinExistence type="predicted"/>
<dbReference type="Proteomes" id="UP000008281">
    <property type="component" value="Unassembled WGS sequence"/>
</dbReference>
<evidence type="ECO:0000313" key="2">
    <source>
        <dbReference type="Proteomes" id="UP000008281"/>
    </source>
</evidence>
<dbReference type="HOGENOM" id="CLU_107299_0_0_1"/>
<organism evidence="2">
    <name type="scientific">Caenorhabditis remanei</name>
    <name type="common">Caenorhabditis vulgaris</name>
    <dbReference type="NCBI Taxonomy" id="31234"/>
    <lineage>
        <taxon>Eukaryota</taxon>
        <taxon>Metazoa</taxon>
        <taxon>Ecdysozoa</taxon>
        <taxon>Nematoda</taxon>
        <taxon>Chromadorea</taxon>
        <taxon>Rhabditida</taxon>
        <taxon>Rhabditina</taxon>
        <taxon>Rhabditomorpha</taxon>
        <taxon>Rhabditoidea</taxon>
        <taxon>Rhabditidae</taxon>
        <taxon>Peloderinae</taxon>
        <taxon>Caenorhabditis</taxon>
    </lineage>
</organism>
<reference evidence="1" key="1">
    <citation type="submission" date="2007-07" db="EMBL/GenBank/DDBJ databases">
        <title>PCAP assembly of the Caenorhabditis remanei genome.</title>
        <authorList>
            <consortium name="The Caenorhabditis remanei Sequencing Consortium"/>
            <person name="Wilson R.K."/>
        </authorList>
    </citation>
    <scope>NUCLEOTIDE SEQUENCE [LARGE SCALE GENOMIC DNA]</scope>
    <source>
        <strain evidence="1">PB4641</strain>
    </source>
</reference>
<dbReference type="InParanoid" id="E3M124"/>
<name>E3M124_CAERE</name>